<dbReference type="PANTHER" id="PTHR43384:SF13">
    <property type="entry name" value="SLR0110 PROTEIN"/>
    <property type="match status" value="1"/>
</dbReference>
<keyword evidence="1" id="KW-0597">Phosphoprotein</keyword>
<reference evidence="3" key="1">
    <citation type="submission" date="2021-04" db="EMBL/GenBank/DDBJ databases">
        <title>Phylogenetic analysis of Acidobacteriaceae.</title>
        <authorList>
            <person name="Qiu L."/>
            <person name="Zhang Q."/>
        </authorList>
    </citation>
    <scope>NUCLEOTIDE SEQUENCE</scope>
    <source>
        <strain evidence="3">DSM 25168</strain>
    </source>
</reference>
<dbReference type="GO" id="GO:0051782">
    <property type="term" value="P:negative regulation of cell division"/>
    <property type="evidence" value="ECO:0007669"/>
    <property type="project" value="TreeGrafter"/>
</dbReference>
<dbReference type="InterPro" id="IPR011006">
    <property type="entry name" value="CheY-like_superfamily"/>
</dbReference>
<dbReference type="GO" id="GO:0016887">
    <property type="term" value="F:ATP hydrolysis activity"/>
    <property type="evidence" value="ECO:0007669"/>
    <property type="project" value="TreeGrafter"/>
</dbReference>
<dbReference type="GO" id="GO:0009898">
    <property type="term" value="C:cytoplasmic side of plasma membrane"/>
    <property type="evidence" value="ECO:0007669"/>
    <property type="project" value="TreeGrafter"/>
</dbReference>
<dbReference type="SUPFAM" id="SSF52540">
    <property type="entry name" value="P-loop containing nucleoside triphosphate hydrolases"/>
    <property type="match status" value="1"/>
</dbReference>
<dbReference type="Gene3D" id="3.40.50.2300">
    <property type="match status" value="1"/>
</dbReference>
<dbReference type="RefSeq" id="WP_260792148.1">
    <property type="nucleotide sequence ID" value="NZ_CP093313.1"/>
</dbReference>
<dbReference type="InterPro" id="IPR025669">
    <property type="entry name" value="AAA_dom"/>
</dbReference>
<dbReference type="GO" id="GO:0005829">
    <property type="term" value="C:cytosol"/>
    <property type="evidence" value="ECO:0007669"/>
    <property type="project" value="TreeGrafter"/>
</dbReference>
<dbReference type="PANTHER" id="PTHR43384">
    <property type="entry name" value="SEPTUM SITE-DETERMINING PROTEIN MIND HOMOLOG, CHLOROPLASTIC-RELATED"/>
    <property type="match status" value="1"/>
</dbReference>
<feature type="modified residue" description="4-aspartylphosphate" evidence="1">
    <location>
        <position position="88"/>
    </location>
</feature>
<organism evidence="3 4">
    <name type="scientific">Occallatibacter riparius</name>
    <dbReference type="NCBI Taxonomy" id="1002689"/>
    <lineage>
        <taxon>Bacteria</taxon>
        <taxon>Pseudomonadati</taxon>
        <taxon>Acidobacteriota</taxon>
        <taxon>Terriglobia</taxon>
        <taxon>Terriglobales</taxon>
        <taxon>Acidobacteriaceae</taxon>
        <taxon>Occallatibacter</taxon>
    </lineage>
</organism>
<dbReference type="PROSITE" id="PS50110">
    <property type="entry name" value="RESPONSE_REGULATORY"/>
    <property type="match status" value="1"/>
</dbReference>
<dbReference type="SUPFAM" id="SSF52172">
    <property type="entry name" value="CheY-like"/>
    <property type="match status" value="1"/>
</dbReference>
<dbReference type="InterPro" id="IPR001789">
    <property type="entry name" value="Sig_transdc_resp-reg_receiver"/>
</dbReference>
<protein>
    <submittedName>
        <fullName evidence="3">AAA family ATPase</fullName>
    </submittedName>
</protein>
<dbReference type="Pfam" id="PF13614">
    <property type="entry name" value="AAA_31"/>
    <property type="match status" value="1"/>
</dbReference>
<evidence type="ECO:0000313" key="4">
    <source>
        <dbReference type="Proteomes" id="UP001059380"/>
    </source>
</evidence>
<dbReference type="InterPro" id="IPR050625">
    <property type="entry name" value="ParA/MinD_ATPase"/>
</dbReference>
<accession>A0A9J7BM63</accession>
<evidence type="ECO:0000259" key="2">
    <source>
        <dbReference type="PROSITE" id="PS50110"/>
    </source>
</evidence>
<dbReference type="Gene3D" id="3.40.50.300">
    <property type="entry name" value="P-loop containing nucleotide triphosphate hydrolases"/>
    <property type="match status" value="1"/>
</dbReference>
<keyword evidence="4" id="KW-1185">Reference proteome</keyword>
<dbReference type="Proteomes" id="UP001059380">
    <property type="component" value="Chromosome"/>
</dbReference>
<dbReference type="KEGG" id="orp:MOP44_20095"/>
<proteinExistence type="predicted"/>
<evidence type="ECO:0000256" key="1">
    <source>
        <dbReference type="PROSITE-ProRule" id="PRU00169"/>
    </source>
</evidence>
<name>A0A9J7BM63_9BACT</name>
<sequence length="416" mass="44964">MLQSLKISDYEMTRQEPAPAPATSYAPVAVTGDGLSVVLIGPDESRRYSVASALTGAPCRVSNQLSSYPHLDQLPRILKQNFDIAILDLDSDPESALELVENLCANSQLTVMVYSMRLDSELMLSCMRAGAREFLTFPITPAAINEAMVRASARRTAVRPGTKENGRLCVFCGAKGGAGVTTMASNFAVSAAKETGEKVLLIDLDLPLGDSALVLGLNAQYSTVDALQNSGRLDSNLLSRLIVQHDSGLHVLAAPGNFVNFDLNQEAVNKLIQVARQEYDTVVIDSGSRFQLKGSAVFGQEAVVYLVSHVGISELRNSNRIISELFPATLPRVEIILNRYSSSALGVDDEHITRALTRPATWRIPEDRATLREMQNTATPLVQGDSGVAKVIKQMARTACGLNSEPEKKKALFGLF</sequence>
<dbReference type="AlphaFoldDB" id="A0A9J7BM63"/>
<dbReference type="GO" id="GO:0005524">
    <property type="term" value="F:ATP binding"/>
    <property type="evidence" value="ECO:0007669"/>
    <property type="project" value="TreeGrafter"/>
</dbReference>
<dbReference type="EMBL" id="CP093313">
    <property type="protein sequence ID" value="UWZ82858.1"/>
    <property type="molecule type" value="Genomic_DNA"/>
</dbReference>
<gene>
    <name evidence="3" type="ORF">MOP44_20095</name>
</gene>
<evidence type="ECO:0000313" key="3">
    <source>
        <dbReference type="EMBL" id="UWZ82858.1"/>
    </source>
</evidence>
<dbReference type="InterPro" id="IPR027417">
    <property type="entry name" value="P-loop_NTPase"/>
</dbReference>
<feature type="domain" description="Response regulatory" evidence="2">
    <location>
        <begin position="36"/>
        <end position="152"/>
    </location>
</feature>
<dbReference type="GO" id="GO:0000160">
    <property type="term" value="P:phosphorelay signal transduction system"/>
    <property type="evidence" value="ECO:0007669"/>
    <property type="project" value="InterPro"/>
</dbReference>